<dbReference type="InterPro" id="IPR000719">
    <property type="entry name" value="Prot_kinase_dom"/>
</dbReference>
<feature type="domain" description="Ig-like" evidence="7">
    <location>
        <begin position="1337"/>
        <end position="1419"/>
    </location>
</feature>
<dbReference type="PANTHER" id="PTHR14340">
    <property type="entry name" value="MICROFIBRIL-ASSOCIATED GLYCOPROTEIN 3"/>
    <property type="match status" value="1"/>
</dbReference>
<dbReference type="CDD" id="cd00063">
    <property type="entry name" value="FN3"/>
    <property type="match status" value="10"/>
</dbReference>
<feature type="domain" description="Ig-like" evidence="7">
    <location>
        <begin position="329"/>
        <end position="417"/>
    </location>
</feature>
<dbReference type="SMART" id="SM00409">
    <property type="entry name" value="IG"/>
    <property type="match status" value="15"/>
</dbReference>
<dbReference type="RefSeq" id="XP_014667690.1">
    <property type="nucleotide sequence ID" value="XM_014812204.1"/>
</dbReference>
<feature type="domain" description="Ig-like" evidence="7">
    <location>
        <begin position="1248"/>
        <end position="1332"/>
    </location>
</feature>
<dbReference type="SMART" id="SM00406">
    <property type="entry name" value="IGv"/>
    <property type="match status" value="4"/>
</dbReference>
<feature type="domain" description="Fibronectin type-III" evidence="8">
    <location>
        <begin position="533"/>
        <end position="627"/>
    </location>
</feature>
<dbReference type="InterPro" id="IPR036116">
    <property type="entry name" value="FN3_sf"/>
</dbReference>
<dbReference type="Pfam" id="PF07679">
    <property type="entry name" value="I-set"/>
    <property type="match status" value="15"/>
</dbReference>
<feature type="transmembrane region" description="Helical" evidence="5">
    <location>
        <begin position="7"/>
        <end position="26"/>
    </location>
</feature>
<dbReference type="InterPro" id="IPR003598">
    <property type="entry name" value="Ig_sub2"/>
</dbReference>
<feature type="domain" description="Ig-like" evidence="7">
    <location>
        <begin position="54"/>
        <end position="143"/>
    </location>
</feature>
<keyword evidence="3" id="KW-0393">Immunoglobulin domain</keyword>
<evidence type="ECO:0000313" key="10">
    <source>
        <dbReference type="RefSeq" id="XP_014667690.1"/>
    </source>
</evidence>
<dbReference type="InterPro" id="IPR003961">
    <property type="entry name" value="FN3_dom"/>
</dbReference>
<dbReference type="Pfam" id="PF00041">
    <property type="entry name" value="fn3"/>
    <property type="match status" value="10"/>
</dbReference>
<dbReference type="Proteomes" id="UP000695022">
    <property type="component" value="Unplaced"/>
</dbReference>
<dbReference type="SUPFAM" id="SSF48726">
    <property type="entry name" value="Immunoglobulin"/>
    <property type="match status" value="15"/>
</dbReference>
<dbReference type="PROSITE" id="PS50853">
    <property type="entry name" value="FN3"/>
    <property type="match status" value="10"/>
</dbReference>
<feature type="domain" description="Fibronectin type-III" evidence="8">
    <location>
        <begin position="1613"/>
        <end position="1706"/>
    </location>
</feature>
<evidence type="ECO:0000256" key="3">
    <source>
        <dbReference type="ARBA" id="ARBA00023319"/>
    </source>
</evidence>
<evidence type="ECO:0000256" key="5">
    <source>
        <dbReference type="SAM" id="Phobius"/>
    </source>
</evidence>
<dbReference type="InterPro" id="IPR013098">
    <property type="entry name" value="Ig_I-set"/>
</dbReference>
<evidence type="ECO:0000259" key="7">
    <source>
        <dbReference type="PROSITE" id="PS50835"/>
    </source>
</evidence>
<dbReference type="InterPro" id="IPR013783">
    <property type="entry name" value="Ig-like_fold"/>
</dbReference>
<feature type="domain" description="Fibronectin type-III" evidence="8">
    <location>
        <begin position="1713"/>
        <end position="1807"/>
    </location>
</feature>
<dbReference type="PROSITE" id="PS00108">
    <property type="entry name" value="PROTEIN_KINASE_ST"/>
    <property type="match status" value="1"/>
</dbReference>
<organism evidence="9 10">
    <name type="scientific">Priapulus caudatus</name>
    <name type="common">Priapulid worm</name>
    <dbReference type="NCBI Taxonomy" id="37621"/>
    <lineage>
        <taxon>Eukaryota</taxon>
        <taxon>Metazoa</taxon>
        <taxon>Ecdysozoa</taxon>
        <taxon>Scalidophora</taxon>
        <taxon>Priapulida</taxon>
        <taxon>Priapulimorpha</taxon>
        <taxon>Priapulimorphida</taxon>
        <taxon>Priapulidae</taxon>
        <taxon>Priapulus</taxon>
    </lineage>
</organism>
<dbReference type="SMART" id="SM00408">
    <property type="entry name" value="IGc2"/>
    <property type="match status" value="15"/>
</dbReference>
<feature type="region of interest" description="Disordered" evidence="4">
    <location>
        <begin position="1035"/>
        <end position="1060"/>
    </location>
</feature>
<feature type="domain" description="Ig-like" evidence="7">
    <location>
        <begin position="2007"/>
        <end position="2097"/>
    </location>
</feature>
<dbReference type="PROSITE" id="PS50835">
    <property type="entry name" value="IG_LIKE"/>
    <property type="match status" value="13"/>
</dbReference>
<feature type="region of interest" description="Disordered" evidence="4">
    <location>
        <begin position="2867"/>
        <end position="2909"/>
    </location>
</feature>
<protein>
    <submittedName>
        <fullName evidence="10">Titin-like</fullName>
    </submittedName>
</protein>
<feature type="domain" description="Ig-like" evidence="7">
    <location>
        <begin position="1516"/>
        <end position="1606"/>
    </location>
</feature>
<keyword evidence="5" id="KW-0812">Transmembrane</keyword>
<dbReference type="InterPro" id="IPR036179">
    <property type="entry name" value="Ig-like_dom_sf"/>
</dbReference>
<feature type="domain" description="Fibronectin type-III" evidence="8">
    <location>
        <begin position="2789"/>
        <end position="2884"/>
    </location>
</feature>
<dbReference type="PANTHER" id="PTHR14340:SF9">
    <property type="entry name" value="FIBRONECTIN TYPE-III DOMAIN-CONTAINING PROTEIN"/>
    <property type="match status" value="1"/>
</dbReference>
<evidence type="ECO:0000256" key="1">
    <source>
        <dbReference type="ARBA" id="ARBA00006692"/>
    </source>
</evidence>
<sequence>MIADEVSYIFLPLVLGCAAFFYAYIIQLTMPAPLVSGEDSGATQDEEEKENEAPQFVIRPRTTMVELGKTARFQCSVSGTPKLSVAWDIDGSTIRNGGRFRVFNDDINSHFLEISNVAKSDLGTYTCTCSNSVGTVTAFAALQLAGDIGEKVEFHRQASSHLEAPEFVQHLQDMEVTEHSDVKLTVRVREVFDEDKCAPVFLEKPKPWSGTEGSPVRFSCKVDGVPLPVVEWFKDGEPIRPGGRFKVIREGYANAIEIPSVGMDDEGRLTVTARNSQGEHSCTVSINVYPGSDDDEYSRTEYFETETTEVQQQDFRRVLKRHVEIRRKPEFSREFMDKQVREGDPVTFECVLSGQPEPEIVWTVDDNRIRESPDSRMSYDGEVARLQLRHAKAHDEGEYKCTAINVAGETSCAAELSVRDAEDDEHMRKQGGGLSAAKIEKGPGNVTIRRGKKVTIKVRFAGDPIPEVKWFKGDEELCPGGRITIETHNNLTKLTIRDVRPEDTGKYTLSVENSRGADTCSTCLTVEDVPEAPSGKPEVEEVTANSAVLSWDAPNFDGGSPITGYTIEMCKAKDKRWKVVKEGINSLSYEVRRLQPQTKYMFRVRAQNVHGASEPSKPSDPVATLEGEEEWPFEPQTVLIQEDTHIKDKYEIKEEIAKGRFSTVYKCVDKTTNREYACKLVNAVKKSSRQAVRDEVDIMNQLHHPMLLQANDAFSKGKDMAIVTELVPGGELLERITSPNYILTERDCIIFMRQLCEAVQYMHDQDILHLDLKPENVLCVNDNSNQIKLIDFNLSRPHKPGDTTKVMFGTPEFVAPEVINYEPVDKATDMWSVGVIAYTLLSGLSPFAGETDQETLENVTKGEWDFDDEAFSNISEEGKDFITHLIEKAQRKRMSAEECIGHPWLAQDPNRVKGTTIDTDKHKRLLVQRKWQEKQLLQKPEFVEKMENTTVTEGNRAIFTVKLGGIPEPSVEFFRDGELIEEGGRHQFLYSEDGTCALVLNRVTSADEDQYECTISNSLGEATCVAELIVEGADGKRKTRGDGRRKKLEPSEGPLMPTGPLRVTVLTHDSIEVDWQPPVFRKGAEPSHYVIEYRNLTLNEEPKFLKLKADQTYTVFEDLIENHKYFVGVAAENVYGVSDPLEVVVVIGQIGQREPDASFTKPLEDLEVVRGQDAKFSCEVDKLSGAIKWLQDGVPIKPSSKFEMSTDEEKKTITLVIKEADFDDEAVYTCMCGRKQCVADLLVNEPPPSFTKELEDKEVMESNPVTFECIVDQDNLKNVKWLKDGRRIQTGERIRTKIDRNKLTLTIKEACLDDQGTYTCKLEGNKSAAKLSVKSEPGFSSQLRDVEVMEKESIELVCEVAHKDMEVKWLKNQRPLRPGGRIEVSEDGCRRKLFIREASLDDNGTYFCQTGNKQTACIVNVEEAPAAEFIRKLEDVSCGEHDTVTLSCEVSFDDADVTWLKDGKPIRESGEKYEIVKNGTLRKLVINDVVREDKGRYVCQAGDNRTKADVTVEIPPRVFVDKRFEEVTVSADELLSLELGYEGYPPCTVTWILEEQEITETRRIRVVTSEKKSQLVVKPVQGKDAGNYKCIVENEHGQETVPFRVNVIDKPGPPQDLKVTEVTHDSITLTWDEPKDSGGDEIKGYLIERRDTKRQSFQVAGRTQDTTFTITDLIEGNKYKCRVTAENRQGQGEPAETMGAIEVKDQFTEPTAPKGKPIVSNITPDSCKVTWEPPEDNGGSPITGYVLEKKTSFSPRWNKVTREPIKEPTFTIDGLIEDQEYEFRVAAVNKAGAGPPGPASDVIVARECNEPPKALLGKNLKNGMNVKVGDDLKITVPFSGMPPPEVSWTCGDTPLVNDDRVKIETIGDTAVLTVKDAQKEDTGSYGIKLGNEFGEDSASIPVNVIDKPAAPTDIKVVDISADKATLEWGAPDDAGGADIIDYVVEVMEEDEEIWRKVTKTKTTHTVVEKLKEGNKYKFRVHSENDAGASEAVETDEAVEAVDKPAPPHALLDDKHKKIYINAGETLVLTVPFTGTPPPEVAWFIGDELSESNNRSHVDVMKGKTILNVAGTKPTDAGEYRLKLSNDEGEEESLFSVTVLDKPHCPVQPEVTDVKKDNITIAWEKPEHDGGSPITGYIVEKRDTRDNRWETVATNVTETEWTIPQLKEGHSYSFSVSAVNAIGASAPVETAEATKATRQPEPAKLNLDEALLRDGIKVKGGDTIKIEVPFSGCPTPDVKFTKNGEPLGRRAKVTVDEDKAILEIPRADRDDAGSYGVEIKNDLGEDSAEIPVTIIDKPKSPQNLTVPETTVDTVTLAWEPPADDGGSPITGYRIERRDARRQMWTDAGTATECTYTVPGLIEGNRYHFRVSAQSKAGNSEPLETSQPITAKNMFDEPEPPAAPEVSNITPESCIINWKPPEKDAGIPVTGYHLEKRTGYSPRWMKVSREPITDTSYRLDELVEGEEYEFRVAAENRMGTGRFSRPSERIVAKDHKTPAALKLSDQMKEGITVKKGETMNFEVPFDGSPVPEIAWLMNEEPLPDSVVVSNTGTKSIISIDDVSMNDSGEYKIQIVNEHGADEAIIPVKVIDTPTAPNDVRVANITSEDAVVEWDSPDEDGGAEILGFQIEICDEETPDKWKKVASTKAKRVTVTDLKEDHEYKFRVSAENAAGCSKPAETEQPVLAQDKPSAPSLRIGDKYNDGIKVKAGQPVKLDIPFRSNPPAEVTWEFNGQPLEEGGKIKVDTTKNNSSVVVKDSKRADKGEYKITVKNDLGEDSFTVPVEVIDKPAAPKEVRMKDVTAKEATVAWDAPEDDGGAEIRDFIVEICDMDEAPDRWRQVAKNNDGLASLHNLKEDHEYKVRVIAENAMGKGEPKEAEKPFVAQDKPMAPSLHVGNTYDKDNCKGRTTYQT</sequence>
<feature type="domain" description="Fibronectin type-III" evidence="8">
    <location>
        <begin position="1910"/>
        <end position="2004"/>
    </location>
</feature>
<accession>A0ABM1E669</accession>
<dbReference type="InterPro" id="IPR011009">
    <property type="entry name" value="Kinase-like_dom_sf"/>
</dbReference>
<proteinExistence type="inferred from homology"/>
<dbReference type="InterPro" id="IPR008271">
    <property type="entry name" value="Ser/Thr_kinase_AS"/>
</dbReference>
<dbReference type="Pfam" id="PF00069">
    <property type="entry name" value="Pkinase"/>
    <property type="match status" value="1"/>
</dbReference>
<evidence type="ECO:0000259" key="6">
    <source>
        <dbReference type="PROSITE" id="PS50011"/>
    </source>
</evidence>
<evidence type="ECO:0000256" key="2">
    <source>
        <dbReference type="ARBA" id="ARBA00022737"/>
    </source>
</evidence>
<gene>
    <name evidence="10" type="primary">LOC106809207</name>
</gene>
<dbReference type="SMART" id="SM00060">
    <property type="entry name" value="FN3"/>
    <property type="match status" value="10"/>
</dbReference>
<dbReference type="SMART" id="SM00220">
    <property type="entry name" value="S_TKc"/>
    <property type="match status" value="1"/>
</dbReference>
<feature type="domain" description="Ig-like" evidence="7">
    <location>
        <begin position="1425"/>
        <end position="1511"/>
    </location>
</feature>
<feature type="domain" description="Ig-like" evidence="7">
    <location>
        <begin position="940"/>
        <end position="1031"/>
    </location>
</feature>
<evidence type="ECO:0000313" key="9">
    <source>
        <dbReference type="Proteomes" id="UP000695022"/>
    </source>
</evidence>
<dbReference type="SUPFAM" id="SSF56112">
    <property type="entry name" value="Protein kinase-like (PK-like)"/>
    <property type="match status" value="1"/>
</dbReference>
<dbReference type="InterPro" id="IPR013106">
    <property type="entry name" value="Ig_V-set"/>
</dbReference>
<feature type="domain" description="Ig-like" evidence="7">
    <location>
        <begin position="437"/>
        <end position="525"/>
    </location>
</feature>
<comment type="similarity">
    <text evidence="1">Belongs to the protein kinase superfamily. CAMK Ser/Thr protein kinase family.</text>
</comment>
<dbReference type="Gene3D" id="3.30.200.20">
    <property type="entry name" value="Phosphorylase Kinase, domain 1"/>
    <property type="match status" value="1"/>
</dbReference>
<keyword evidence="5" id="KW-1133">Transmembrane helix</keyword>
<dbReference type="Gene3D" id="2.60.40.10">
    <property type="entry name" value="Immunoglobulins"/>
    <property type="match status" value="25"/>
</dbReference>
<feature type="domain" description="Fibronectin type-III" evidence="8">
    <location>
        <begin position="2104"/>
        <end position="2199"/>
    </location>
</feature>
<dbReference type="PRINTS" id="PR00014">
    <property type="entry name" value="FNTYPEIII"/>
</dbReference>
<dbReference type="GeneID" id="106809207"/>
<keyword evidence="9" id="KW-1185">Reference proteome</keyword>
<feature type="domain" description="Ig-like" evidence="7">
    <location>
        <begin position="199"/>
        <end position="298"/>
    </location>
</feature>
<dbReference type="PROSITE" id="PS50011">
    <property type="entry name" value="PROTEIN_KINASE_DOM"/>
    <property type="match status" value="1"/>
</dbReference>
<name>A0ABM1E669_PRICU</name>
<dbReference type="Gene3D" id="1.10.510.10">
    <property type="entry name" value="Transferase(Phosphotransferase) domain 1"/>
    <property type="match status" value="1"/>
</dbReference>
<feature type="domain" description="Fibronectin type-III" evidence="8">
    <location>
        <begin position="2398"/>
        <end position="2492"/>
    </location>
</feature>
<evidence type="ECO:0000256" key="4">
    <source>
        <dbReference type="SAM" id="MobiDB-lite"/>
    </source>
</evidence>
<feature type="domain" description="Ig-like" evidence="7">
    <location>
        <begin position="1155"/>
        <end position="1230"/>
    </location>
</feature>
<dbReference type="InterPro" id="IPR003599">
    <property type="entry name" value="Ig_sub"/>
</dbReference>
<dbReference type="CDD" id="cd05748">
    <property type="entry name" value="Ig_Titin_like"/>
    <property type="match status" value="2"/>
</dbReference>
<keyword evidence="2" id="KW-0677">Repeat</keyword>
<dbReference type="InterPro" id="IPR007110">
    <property type="entry name" value="Ig-like_dom"/>
</dbReference>
<feature type="domain" description="Fibronectin type-III" evidence="8">
    <location>
        <begin position="2593"/>
        <end position="2687"/>
    </location>
</feature>
<reference evidence="10" key="1">
    <citation type="submission" date="2025-08" db="UniProtKB">
        <authorList>
            <consortium name="RefSeq"/>
        </authorList>
    </citation>
    <scope>IDENTIFICATION</scope>
</reference>
<feature type="domain" description="Protein kinase" evidence="6">
    <location>
        <begin position="650"/>
        <end position="905"/>
    </location>
</feature>
<feature type="domain" description="Fibronectin type-III" evidence="8">
    <location>
        <begin position="2299"/>
        <end position="2392"/>
    </location>
</feature>
<feature type="region of interest" description="Disordered" evidence="4">
    <location>
        <begin position="421"/>
        <end position="440"/>
    </location>
</feature>
<feature type="domain" description="Ig-like" evidence="7">
    <location>
        <begin position="2496"/>
        <end position="2586"/>
    </location>
</feature>
<dbReference type="SUPFAM" id="SSF49265">
    <property type="entry name" value="Fibronectin type III"/>
    <property type="match status" value="6"/>
</dbReference>
<feature type="domain" description="Fibronectin type-III" evidence="8">
    <location>
        <begin position="1057"/>
        <end position="1151"/>
    </location>
</feature>
<evidence type="ECO:0000259" key="8">
    <source>
        <dbReference type="PROSITE" id="PS50853"/>
    </source>
</evidence>
<keyword evidence="5" id="KW-0472">Membrane</keyword>
<feature type="domain" description="Ig-like" evidence="7">
    <location>
        <begin position="2691"/>
        <end position="2784"/>
    </location>
</feature>